<protein>
    <submittedName>
        <fullName evidence="6">Threonine/homoserine/homoserine lactone efflux protein</fullName>
    </submittedName>
</protein>
<dbReference type="EMBL" id="FMZQ01000003">
    <property type="protein sequence ID" value="SDC48168.1"/>
    <property type="molecule type" value="Genomic_DNA"/>
</dbReference>
<proteinExistence type="predicted"/>
<dbReference type="GO" id="GO:0005886">
    <property type="term" value="C:plasma membrane"/>
    <property type="evidence" value="ECO:0007669"/>
    <property type="project" value="UniProtKB-SubCell"/>
</dbReference>
<dbReference type="RefSeq" id="WP_017677136.1">
    <property type="nucleotide sequence ID" value="NZ_FMZQ01000003.1"/>
</dbReference>
<dbReference type="PANTHER" id="PTHR30086">
    <property type="entry name" value="ARGININE EXPORTER PROTEIN ARGO"/>
    <property type="match status" value="1"/>
</dbReference>
<name>A0A1G6LXZ6_9GAMM</name>
<keyword evidence="7" id="KW-1185">Reference proteome</keyword>
<organism evidence="6 7">
    <name type="scientific">Ectopseudomonas chengduensis</name>
    <dbReference type="NCBI Taxonomy" id="489632"/>
    <lineage>
        <taxon>Bacteria</taxon>
        <taxon>Pseudomonadati</taxon>
        <taxon>Pseudomonadota</taxon>
        <taxon>Gammaproteobacteria</taxon>
        <taxon>Pseudomonadales</taxon>
        <taxon>Pseudomonadaceae</taxon>
        <taxon>Ectopseudomonas</taxon>
    </lineage>
</organism>
<evidence type="ECO:0000256" key="3">
    <source>
        <dbReference type="ARBA" id="ARBA00022692"/>
    </source>
</evidence>
<keyword evidence="2" id="KW-1003">Cell membrane</keyword>
<dbReference type="InterPro" id="IPR001123">
    <property type="entry name" value="LeuE-type"/>
</dbReference>
<keyword evidence="5" id="KW-0472">Membrane</keyword>
<evidence type="ECO:0000313" key="7">
    <source>
        <dbReference type="Proteomes" id="UP000199467"/>
    </source>
</evidence>
<dbReference type="AlphaFoldDB" id="A0A1G6LXZ6"/>
<keyword evidence="3" id="KW-0812">Transmembrane</keyword>
<keyword evidence="4" id="KW-1133">Transmembrane helix</keyword>
<dbReference type="PANTHER" id="PTHR30086:SF17">
    <property type="entry name" value="LYSE FAMILY TRANSLOCATOR"/>
    <property type="match status" value="1"/>
</dbReference>
<evidence type="ECO:0000256" key="5">
    <source>
        <dbReference type="ARBA" id="ARBA00023136"/>
    </source>
</evidence>
<evidence type="ECO:0000256" key="1">
    <source>
        <dbReference type="ARBA" id="ARBA00004651"/>
    </source>
</evidence>
<comment type="subcellular location">
    <subcellularLocation>
        <location evidence="1">Cell membrane</location>
        <topology evidence="1">Multi-pass membrane protein</topology>
    </subcellularLocation>
</comment>
<accession>A0A1G6LXZ6</accession>
<dbReference type="PIRSF" id="PIRSF006324">
    <property type="entry name" value="LeuE"/>
    <property type="match status" value="1"/>
</dbReference>
<dbReference type="Proteomes" id="UP000199467">
    <property type="component" value="Unassembled WGS sequence"/>
</dbReference>
<sequence>MQETSVLLSLAAVFAVALISPGPDVALVVRTALHQGQRAGLLSALGLACGILLHGTLVLSGVALLLSRTEWLFDLVQVGGALYLGWLGIGAVRAWWRGSAGPRRLDGELTPSLFGPWLRGVLTNLGNPKALVFFLALLSSLVPADMSLPGKMACAALLFGLSLFWFSLLGLTLSRPLMRQRLLQVAPTIDFVCGLVFLLVAASIVGRLLL</sequence>
<dbReference type="GeneID" id="83641383"/>
<dbReference type="GO" id="GO:0015171">
    <property type="term" value="F:amino acid transmembrane transporter activity"/>
    <property type="evidence" value="ECO:0007669"/>
    <property type="project" value="TreeGrafter"/>
</dbReference>
<evidence type="ECO:0000256" key="2">
    <source>
        <dbReference type="ARBA" id="ARBA00022475"/>
    </source>
</evidence>
<evidence type="ECO:0000256" key="4">
    <source>
        <dbReference type="ARBA" id="ARBA00022989"/>
    </source>
</evidence>
<dbReference type="Pfam" id="PF01810">
    <property type="entry name" value="LysE"/>
    <property type="match status" value="1"/>
</dbReference>
<gene>
    <name evidence="6" type="ORF">SAMN05216576_103218</name>
</gene>
<evidence type="ECO:0000313" key="6">
    <source>
        <dbReference type="EMBL" id="SDC48168.1"/>
    </source>
</evidence>
<reference evidence="7" key="1">
    <citation type="submission" date="2016-10" db="EMBL/GenBank/DDBJ databases">
        <authorList>
            <person name="Varghese N."/>
            <person name="Submissions S."/>
        </authorList>
    </citation>
    <scope>NUCLEOTIDE SEQUENCE [LARGE SCALE GENOMIC DNA]</scope>
    <source>
        <strain evidence="7">DSM 26382</strain>
    </source>
</reference>